<evidence type="ECO:0000259" key="8">
    <source>
        <dbReference type="SMART" id="SM00415"/>
    </source>
</evidence>
<reference evidence="9 10" key="1">
    <citation type="submission" date="2018-07" db="EMBL/GenBank/DDBJ databases">
        <title>A high quality draft genome assembly of the barn swallow (H. rustica rustica).</title>
        <authorList>
            <person name="Formenti G."/>
            <person name="Chiara M."/>
            <person name="Poveda L."/>
            <person name="Francoijs K.-J."/>
            <person name="Bonisoli-Alquati A."/>
            <person name="Canova L."/>
            <person name="Gianfranceschi L."/>
            <person name="Horner D.S."/>
            <person name="Saino N."/>
        </authorList>
    </citation>
    <scope>NUCLEOTIDE SEQUENCE [LARGE SCALE GENOMIC DNA]</scope>
    <source>
        <strain evidence="9">Chelidonia</strain>
        <tissue evidence="9">Blood</tissue>
    </source>
</reference>
<feature type="compositionally biased region" description="Basic and acidic residues" evidence="7">
    <location>
        <begin position="187"/>
        <end position="200"/>
    </location>
</feature>
<dbReference type="AlphaFoldDB" id="A0A3M0J699"/>
<dbReference type="InterPro" id="IPR036388">
    <property type="entry name" value="WH-like_DNA-bd_sf"/>
</dbReference>
<dbReference type="GO" id="GO:0005634">
    <property type="term" value="C:nucleus"/>
    <property type="evidence" value="ECO:0007669"/>
    <property type="project" value="UniProtKB-SubCell"/>
</dbReference>
<evidence type="ECO:0000256" key="7">
    <source>
        <dbReference type="SAM" id="MobiDB-lite"/>
    </source>
</evidence>
<evidence type="ECO:0000256" key="1">
    <source>
        <dbReference type="ARBA" id="ARBA00004123"/>
    </source>
</evidence>
<dbReference type="GO" id="GO:0003700">
    <property type="term" value="F:DNA-binding transcription factor activity"/>
    <property type="evidence" value="ECO:0007669"/>
    <property type="project" value="InterPro"/>
</dbReference>
<dbReference type="InterPro" id="IPR011161">
    <property type="entry name" value="MHC_I-like_Ag-recog"/>
</dbReference>
<dbReference type="GO" id="GO:0043565">
    <property type="term" value="F:sequence-specific DNA binding"/>
    <property type="evidence" value="ECO:0007669"/>
    <property type="project" value="InterPro"/>
</dbReference>
<dbReference type="InterPro" id="IPR037055">
    <property type="entry name" value="MHC_I-like_Ag-recog_sf"/>
</dbReference>
<evidence type="ECO:0000256" key="2">
    <source>
        <dbReference type="ARBA" id="ARBA00006403"/>
    </source>
</evidence>
<dbReference type="PANTHER" id="PTHR10015:SF465">
    <property type="entry name" value="HSF-TYPE DNA-BINDING DOMAIN-CONTAINING PROTEIN"/>
    <property type="match status" value="1"/>
</dbReference>
<dbReference type="STRING" id="333673.A0A3M0J699"/>
<evidence type="ECO:0000313" key="10">
    <source>
        <dbReference type="Proteomes" id="UP000269221"/>
    </source>
</evidence>
<feature type="region of interest" description="Disordered" evidence="7">
    <location>
        <begin position="271"/>
        <end position="322"/>
    </location>
</feature>
<feature type="region of interest" description="Disordered" evidence="7">
    <location>
        <begin position="345"/>
        <end position="385"/>
    </location>
</feature>
<dbReference type="SMART" id="SM00415">
    <property type="entry name" value="HSF"/>
    <property type="match status" value="1"/>
</dbReference>
<dbReference type="OrthoDB" id="9396505at2759"/>
<gene>
    <name evidence="9" type="ORF">DUI87_27207</name>
</gene>
<evidence type="ECO:0000256" key="3">
    <source>
        <dbReference type="ARBA" id="ARBA00023125"/>
    </source>
</evidence>
<dbReference type="Gene3D" id="1.10.10.10">
    <property type="entry name" value="Winged helix-like DNA-binding domain superfamily/Winged helix DNA-binding domain"/>
    <property type="match status" value="1"/>
</dbReference>
<dbReference type="InterPro" id="IPR036390">
    <property type="entry name" value="WH_DNA-bd_sf"/>
</dbReference>
<comment type="similarity">
    <text evidence="2 6">Belongs to the HSF family.</text>
</comment>
<dbReference type="Proteomes" id="UP000269221">
    <property type="component" value="Unassembled WGS sequence"/>
</dbReference>
<keyword evidence="5" id="KW-0539">Nucleus</keyword>
<protein>
    <recommendedName>
        <fullName evidence="8">HSF-type DNA-binding domain-containing protein</fullName>
    </recommendedName>
</protein>
<comment type="subcellular location">
    <subcellularLocation>
        <location evidence="1">Nucleus</location>
    </subcellularLocation>
</comment>
<dbReference type="Gene3D" id="3.30.500.10">
    <property type="entry name" value="MHC class I-like antigen recognition-like"/>
    <property type="match status" value="1"/>
</dbReference>
<dbReference type="InterPro" id="IPR000232">
    <property type="entry name" value="HSF_DNA-bd"/>
</dbReference>
<keyword evidence="3" id="KW-0238">DNA-binding</keyword>
<feature type="compositionally biased region" description="Polar residues" evidence="7">
    <location>
        <begin position="371"/>
        <end position="382"/>
    </location>
</feature>
<feature type="region of interest" description="Disordered" evidence="7">
    <location>
        <begin position="127"/>
        <end position="202"/>
    </location>
</feature>
<keyword evidence="10" id="KW-1185">Reference proteome</keyword>
<feature type="compositionally biased region" description="Low complexity" evidence="7">
    <location>
        <begin position="288"/>
        <end position="315"/>
    </location>
</feature>
<sequence>MDAMAQLPLPAGLGAGTFPAKLWSLVNDPRVCSLRWDSEARGLLVDRSLFERELLRPGGAQGPAPNAFRATEFRSFVCQLNRYGFRKVPGRAGAAAPGDAGAWLHYTNPWFRRDRPDLLLHIRRRSAANTQRQAAGPEGRRRPPCGSQQLPGPRPLPDERHGRARFQPLPRERPPLARRPPCGFHLLHRERPGPARREGPSRFQELYGERPLPAERELLRVPPCHFQGFHGEQLLPPPWEGPRSRMQELYREQPPPLDRELLRMQPCSFQQLHREQQSPASNPPAAVGTSAPHAPAGSAGCAASTASSSAQNAPAGEESPALDLGLEIEKMIREIRNSLPVKAPSAQGNINVGPESPGEDPMNRAAAEEVSSGTESCRNSSPEPEEPVFHNAYHFLHKAYAYSPSILASNGSNAVLGSGSFAVSDGATWITQRCWESKGIMVEQMKLCLGHTSVEGPPKYIRYGWEALEYKAVTPIPQISVSPQFSSPCGPCPWHCRSPFMSMTLDESVGLEWGSVGLGHNPVGLRGSNPCPGLHTLQEVSGCHLLSQGSVRGSHRLGSDRREFLSFQLGSERFVVAAGAAQVTKRRWEHEEIQAEE</sequence>
<dbReference type="InterPro" id="IPR011162">
    <property type="entry name" value="MHC_I/II-like_Ag-recog"/>
</dbReference>
<name>A0A3M0J699_HIRRU</name>
<evidence type="ECO:0000256" key="4">
    <source>
        <dbReference type="ARBA" id="ARBA00023180"/>
    </source>
</evidence>
<comment type="caution">
    <text evidence="9">The sequence shown here is derived from an EMBL/GenBank/DDBJ whole genome shotgun (WGS) entry which is preliminary data.</text>
</comment>
<dbReference type="PANTHER" id="PTHR10015">
    <property type="entry name" value="HEAT SHOCK TRANSCRIPTION FACTOR"/>
    <property type="match status" value="1"/>
</dbReference>
<dbReference type="Pfam" id="PF00129">
    <property type="entry name" value="MHC_I"/>
    <property type="match status" value="1"/>
</dbReference>
<dbReference type="SUPFAM" id="SSF46785">
    <property type="entry name" value="Winged helix' DNA-binding domain"/>
    <property type="match status" value="1"/>
</dbReference>
<evidence type="ECO:0000256" key="5">
    <source>
        <dbReference type="ARBA" id="ARBA00023242"/>
    </source>
</evidence>
<evidence type="ECO:0000313" key="9">
    <source>
        <dbReference type="EMBL" id="RMB96342.1"/>
    </source>
</evidence>
<organism evidence="9 10">
    <name type="scientific">Hirundo rustica rustica</name>
    <dbReference type="NCBI Taxonomy" id="333673"/>
    <lineage>
        <taxon>Eukaryota</taxon>
        <taxon>Metazoa</taxon>
        <taxon>Chordata</taxon>
        <taxon>Craniata</taxon>
        <taxon>Vertebrata</taxon>
        <taxon>Euteleostomi</taxon>
        <taxon>Archelosauria</taxon>
        <taxon>Archosauria</taxon>
        <taxon>Dinosauria</taxon>
        <taxon>Saurischia</taxon>
        <taxon>Theropoda</taxon>
        <taxon>Coelurosauria</taxon>
        <taxon>Aves</taxon>
        <taxon>Neognathae</taxon>
        <taxon>Neoaves</taxon>
        <taxon>Telluraves</taxon>
        <taxon>Australaves</taxon>
        <taxon>Passeriformes</taxon>
        <taxon>Sylvioidea</taxon>
        <taxon>Hirundinidae</taxon>
        <taxon>Hirundo</taxon>
    </lineage>
</organism>
<dbReference type="EMBL" id="QRBI01000177">
    <property type="protein sequence ID" value="RMB96342.1"/>
    <property type="molecule type" value="Genomic_DNA"/>
</dbReference>
<proteinExistence type="inferred from homology"/>
<dbReference type="SUPFAM" id="SSF54452">
    <property type="entry name" value="MHC antigen-recognition domain"/>
    <property type="match status" value="1"/>
</dbReference>
<accession>A0A3M0J699</accession>
<keyword evidence="4" id="KW-0325">Glycoprotein</keyword>
<dbReference type="Pfam" id="PF00447">
    <property type="entry name" value="HSF_DNA-bind"/>
    <property type="match status" value="1"/>
</dbReference>
<feature type="domain" description="HSF-type DNA-binding" evidence="8">
    <location>
        <begin position="14"/>
        <end position="125"/>
    </location>
</feature>
<evidence type="ECO:0000256" key="6">
    <source>
        <dbReference type="RuleBase" id="RU004020"/>
    </source>
</evidence>